<dbReference type="PANTHER" id="PTHR30055">
    <property type="entry name" value="HTH-TYPE TRANSCRIPTIONAL REGULATOR RUTR"/>
    <property type="match status" value="1"/>
</dbReference>
<dbReference type="PROSITE" id="PS50977">
    <property type="entry name" value="HTH_TETR_2"/>
    <property type="match status" value="1"/>
</dbReference>
<keyword evidence="5" id="KW-1185">Reference proteome</keyword>
<dbReference type="SUPFAM" id="SSF48498">
    <property type="entry name" value="Tetracyclin repressor-like, C-terminal domain"/>
    <property type="match status" value="1"/>
</dbReference>
<dbReference type="Proteomes" id="UP001501509">
    <property type="component" value="Unassembled WGS sequence"/>
</dbReference>
<dbReference type="PANTHER" id="PTHR30055:SF226">
    <property type="entry name" value="HTH-TYPE TRANSCRIPTIONAL REGULATOR PKSA"/>
    <property type="match status" value="1"/>
</dbReference>
<feature type="DNA-binding region" description="H-T-H motif" evidence="2">
    <location>
        <begin position="46"/>
        <end position="65"/>
    </location>
</feature>
<organism evidence="4 5">
    <name type="scientific">Actinomadura fulvescens</name>
    <dbReference type="NCBI Taxonomy" id="46160"/>
    <lineage>
        <taxon>Bacteria</taxon>
        <taxon>Bacillati</taxon>
        <taxon>Actinomycetota</taxon>
        <taxon>Actinomycetes</taxon>
        <taxon>Streptosporangiales</taxon>
        <taxon>Thermomonosporaceae</taxon>
        <taxon>Actinomadura</taxon>
    </lineage>
</organism>
<name>A0ABP6BRR9_9ACTN</name>
<evidence type="ECO:0000313" key="4">
    <source>
        <dbReference type="EMBL" id="GAA2583948.1"/>
    </source>
</evidence>
<keyword evidence="1 2" id="KW-0238">DNA-binding</keyword>
<gene>
    <name evidence="4" type="ORF">GCM10010411_15830</name>
</gene>
<dbReference type="InterPro" id="IPR001647">
    <property type="entry name" value="HTH_TetR"/>
</dbReference>
<protein>
    <submittedName>
        <fullName evidence="4">TetR/AcrR family transcriptional regulator</fullName>
    </submittedName>
</protein>
<feature type="domain" description="HTH tetR-type" evidence="3">
    <location>
        <begin position="23"/>
        <end position="83"/>
    </location>
</feature>
<dbReference type="InterPro" id="IPR050109">
    <property type="entry name" value="HTH-type_TetR-like_transc_reg"/>
</dbReference>
<dbReference type="InterPro" id="IPR009057">
    <property type="entry name" value="Homeodomain-like_sf"/>
</dbReference>
<evidence type="ECO:0000256" key="1">
    <source>
        <dbReference type="ARBA" id="ARBA00023125"/>
    </source>
</evidence>
<dbReference type="SUPFAM" id="SSF46689">
    <property type="entry name" value="Homeodomain-like"/>
    <property type="match status" value="1"/>
</dbReference>
<sequence>MQGLPETAPKGTYAGRSVDERRADRRRRFLEAALELYGTQGYAAATTDRLCEAAGLSTRQFYEEFTNRNQLLLELYDLINDEASAAVAVAMAAALQREADLWDLVHEGVQIYVSANATDVRRAQVAYVTIVGVTPEIEEHRLSRRRRWVQEMCVLADELVRRGQIPDRDYRLTLSAFVGAVNGLVHDWCRSSPRPPLAEITGTLTHLLFSSLTIAPRPPAETNG</sequence>
<proteinExistence type="predicted"/>
<evidence type="ECO:0000313" key="5">
    <source>
        <dbReference type="Proteomes" id="UP001501509"/>
    </source>
</evidence>
<dbReference type="InterPro" id="IPR036271">
    <property type="entry name" value="Tet_transcr_reg_TetR-rel_C_sf"/>
</dbReference>
<dbReference type="Gene3D" id="1.10.357.10">
    <property type="entry name" value="Tetracycline Repressor, domain 2"/>
    <property type="match status" value="1"/>
</dbReference>
<evidence type="ECO:0000256" key="2">
    <source>
        <dbReference type="PROSITE-ProRule" id="PRU00335"/>
    </source>
</evidence>
<comment type="caution">
    <text evidence="4">The sequence shown here is derived from an EMBL/GenBank/DDBJ whole genome shotgun (WGS) entry which is preliminary data.</text>
</comment>
<reference evidence="5" key="1">
    <citation type="journal article" date="2019" name="Int. J. Syst. Evol. Microbiol.">
        <title>The Global Catalogue of Microorganisms (GCM) 10K type strain sequencing project: providing services to taxonomists for standard genome sequencing and annotation.</title>
        <authorList>
            <consortium name="The Broad Institute Genomics Platform"/>
            <consortium name="The Broad Institute Genome Sequencing Center for Infectious Disease"/>
            <person name="Wu L."/>
            <person name="Ma J."/>
        </authorList>
    </citation>
    <scope>NUCLEOTIDE SEQUENCE [LARGE SCALE GENOMIC DNA]</scope>
    <source>
        <strain evidence="5">JCM 6833</strain>
    </source>
</reference>
<dbReference type="Pfam" id="PF00440">
    <property type="entry name" value="TetR_N"/>
    <property type="match status" value="1"/>
</dbReference>
<dbReference type="EMBL" id="BAAATD010000002">
    <property type="protein sequence ID" value="GAA2583948.1"/>
    <property type="molecule type" value="Genomic_DNA"/>
</dbReference>
<dbReference type="Gene3D" id="1.10.10.60">
    <property type="entry name" value="Homeodomain-like"/>
    <property type="match status" value="1"/>
</dbReference>
<dbReference type="PRINTS" id="PR00455">
    <property type="entry name" value="HTHTETR"/>
</dbReference>
<evidence type="ECO:0000259" key="3">
    <source>
        <dbReference type="PROSITE" id="PS50977"/>
    </source>
</evidence>
<accession>A0ABP6BRR9</accession>